<protein>
    <recommendedName>
        <fullName evidence="4">LysE type translocator</fullName>
    </recommendedName>
</protein>
<keyword evidence="3" id="KW-1185">Reference proteome</keyword>
<dbReference type="AlphaFoldDB" id="A0A1H2L3X8"/>
<dbReference type="RefSeq" id="WP_197683298.1">
    <property type="nucleotide sequence ID" value="NZ_LBMC01000077.1"/>
</dbReference>
<feature type="transmembrane region" description="Helical" evidence="1">
    <location>
        <begin position="38"/>
        <end position="55"/>
    </location>
</feature>
<organism evidence="2 3">
    <name type="scientific">Jiangella alkaliphila</name>
    <dbReference type="NCBI Taxonomy" id="419479"/>
    <lineage>
        <taxon>Bacteria</taxon>
        <taxon>Bacillati</taxon>
        <taxon>Actinomycetota</taxon>
        <taxon>Actinomycetes</taxon>
        <taxon>Jiangellales</taxon>
        <taxon>Jiangellaceae</taxon>
        <taxon>Jiangella</taxon>
    </lineage>
</organism>
<evidence type="ECO:0000313" key="3">
    <source>
        <dbReference type="Proteomes" id="UP000182977"/>
    </source>
</evidence>
<evidence type="ECO:0000313" key="2">
    <source>
        <dbReference type="EMBL" id="SDU75512.1"/>
    </source>
</evidence>
<sequence>MTISQALLSFSVVAALLTVIPGIDTALVLRAAVSRGRAHAVAAALFFFSLVGLAAV</sequence>
<name>A0A1H2L3X8_9ACTN</name>
<proteinExistence type="predicted"/>
<dbReference type="EMBL" id="LT629791">
    <property type="protein sequence ID" value="SDU75512.1"/>
    <property type="molecule type" value="Genomic_DNA"/>
</dbReference>
<keyword evidence="1" id="KW-1133">Transmembrane helix</keyword>
<reference evidence="3" key="1">
    <citation type="submission" date="2016-10" db="EMBL/GenBank/DDBJ databases">
        <authorList>
            <person name="Varghese N."/>
            <person name="Submissions S."/>
        </authorList>
    </citation>
    <scope>NUCLEOTIDE SEQUENCE [LARGE SCALE GENOMIC DNA]</scope>
    <source>
        <strain evidence="3">DSM 45079</strain>
    </source>
</reference>
<evidence type="ECO:0008006" key="4">
    <source>
        <dbReference type="Google" id="ProtNLM"/>
    </source>
</evidence>
<accession>A0A1H2L3X8</accession>
<gene>
    <name evidence="2" type="ORF">SAMN04488563_4983</name>
</gene>
<keyword evidence="1" id="KW-0812">Transmembrane</keyword>
<dbReference type="STRING" id="419479.SAMN04488563_4983"/>
<dbReference type="Proteomes" id="UP000182977">
    <property type="component" value="Chromosome I"/>
</dbReference>
<evidence type="ECO:0000256" key="1">
    <source>
        <dbReference type="SAM" id="Phobius"/>
    </source>
</evidence>
<keyword evidence="1" id="KW-0472">Membrane</keyword>